<proteinExistence type="predicted"/>
<feature type="non-terminal residue" evidence="1">
    <location>
        <position position="40"/>
    </location>
</feature>
<organism evidence="1">
    <name type="scientific">marine sediment metagenome</name>
    <dbReference type="NCBI Taxonomy" id="412755"/>
    <lineage>
        <taxon>unclassified sequences</taxon>
        <taxon>metagenomes</taxon>
        <taxon>ecological metagenomes</taxon>
    </lineage>
</organism>
<reference evidence="1" key="1">
    <citation type="journal article" date="2014" name="Front. Microbiol.">
        <title>High frequency of phylogenetically diverse reductive dehalogenase-homologous genes in deep subseafloor sedimentary metagenomes.</title>
        <authorList>
            <person name="Kawai M."/>
            <person name="Futagami T."/>
            <person name="Toyoda A."/>
            <person name="Takaki Y."/>
            <person name="Nishi S."/>
            <person name="Hori S."/>
            <person name="Arai W."/>
            <person name="Tsubouchi T."/>
            <person name="Morono Y."/>
            <person name="Uchiyama I."/>
            <person name="Ito T."/>
            <person name="Fujiyama A."/>
            <person name="Inagaki F."/>
            <person name="Takami H."/>
        </authorList>
    </citation>
    <scope>NUCLEOTIDE SEQUENCE</scope>
    <source>
        <strain evidence="1">Expedition CK06-06</strain>
    </source>
</reference>
<name>X1DVV2_9ZZZZ</name>
<dbReference type="EMBL" id="BART01034917">
    <property type="protein sequence ID" value="GAH09064.1"/>
    <property type="molecule type" value="Genomic_DNA"/>
</dbReference>
<comment type="caution">
    <text evidence="1">The sequence shown here is derived from an EMBL/GenBank/DDBJ whole genome shotgun (WGS) entry which is preliminary data.</text>
</comment>
<accession>X1DVV2</accession>
<gene>
    <name evidence="1" type="ORF">S01H4_59520</name>
</gene>
<protein>
    <submittedName>
        <fullName evidence="1">Uncharacterized protein</fullName>
    </submittedName>
</protein>
<dbReference type="AlphaFoldDB" id="X1DVV2"/>
<sequence>MENAEKFYDNLLPPVLKGPSLGSEKTLLSPYVMMAHYEDS</sequence>
<evidence type="ECO:0000313" key="1">
    <source>
        <dbReference type="EMBL" id="GAH09064.1"/>
    </source>
</evidence>